<accession>A0A6J2V5M5</accession>
<feature type="compositionally biased region" description="Low complexity" evidence="9">
    <location>
        <begin position="51"/>
        <end position="64"/>
    </location>
</feature>
<keyword evidence="2" id="KW-0217">Developmental protein</keyword>
<sequence>MLTGESREQDRQSCEGPDAKNPTNDNERVSALAKTRAHFSSTDETDEVDGDSSGSNNTDTSSSDDSSHHRRRRSDHGCAKPRRARTAFTYEQLVALENKFRATRYLSVCERLNLALSLSLTETQVKIWFQNRRTKWKKQNPGADSNMSPGSNSLAPISPSPGACGLTSTPYQTFPSLSSGNMIFHTASPGSLASGGGLLHSFLPNGYLQPSFLTPHL</sequence>
<dbReference type="InParanoid" id="A0A6J2V5M5"/>
<name>A0A6J2V5M5_CHACN</name>
<dbReference type="InterPro" id="IPR001356">
    <property type="entry name" value="HD"/>
</dbReference>
<dbReference type="SMART" id="SM00389">
    <property type="entry name" value="HOX"/>
    <property type="match status" value="1"/>
</dbReference>
<evidence type="ECO:0000256" key="1">
    <source>
        <dbReference type="ARBA" id="ARBA00004123"/>
    </source>
</evidence>
<keyword evidence="5 7" id="KW-0539">Nucleus</keyword>
<evidence type="ECO:0000256" key="6">
    <source>
        <dbReference type="ARBA" id="ARBA00061009"/>
    </source>
</evidence>
<dbReference type="FunCoup" id="A0A6J2V5M5">
    <property type="interactions" value="1"/>
</dbReference>
<feature type="compositionally biased region" description="Polar residues" evidence="9">
    <location>
        <begin position="142"/>
        <end position="155"/>
    </location>
</feature>
<dbReference type="PRINTS" id="PR00024">
    <property type="entry name" value="HOMEOBOX"/>
</dbReference>
<dbReference type="AlphaFoldDB" id="A0A6J2V5M5"/>
<dbReference type="InterPro" id="IPR017970">
    <property type="entry name" value="Homeobox_CS"/>
</dbReference>
<dbReference type="Proteomes" id="UP000504632">
    <property type="component" value="Chromosome 4"/>
</dbReference>
<feature type="DNA-binding region" description="Homeobox" evidence="7">
    <location>
        <begin position="81"/>
        <end position="140"/>
    </location>
</feature>
<dbReference type="InterPro" id="IPR020479">
    <property type="entry name" value="HD_metazoa"/>
</dbReference>
<dbReference type="SUPFAM" id="SSF46689">
    <property type="entry name" value="Homeodomain-like"/>
    <property type="match status" value="1"/>
</dbReference>
<comment type="similarity">
    <text evidence="6">Belongs to the NK-1 homeobox family.</text>
</comment>
<feature type="compositionally biased region" description="Basic and acidic residues" evidence="9">
    <location>
        <begin position="1"/>
        <end position="13"/>
    </location>
</feature>
<evidence type="ECO:0000256" key="8">
    <source>
        <dbReference type="RuleBase" id="RU000682"/>
    </source>
</evidence>
<feature type="domain" description="Homeobox" evidence="10">
    <location>
        <begin position="79"/>
        <end position="139"/>
    </location>
</feature>
<dbReference type="PROSITE" id="PS00027">
    <property type="entry name" value="HOMEOBOX_1"/>
    <property type="match status" value="1"/>
</dbReference>
<dbReference type="GeneID" id="115810473"/>
<comment type="subcellular location">
    <subcellularLocation>
        <location evidence="1 7 8">Nucleus</location>
    </subcellularLocation>
</comment>
<evidence type="ECO:0000256" key="5">
    <source>
        <dbReference type="ARBA" id="ARBA00023242"/>
    </source>
</evidence>
<dbReference type="GO" id="GO:0030154">
    <property type="term" value="P:cell differentiation"/>
    <property type="evidence" value="ECO:0007669"/>
    <property type="project" value="TreeGrafter"/>
</dbReference>
<dbReference type="GO" id="GO:0000978">
    <property type="term" value="F:RNA polymerase II cis-regulatory region sequence-specific DNA binding"/>
    <property type="evidence" value="ECO:0007669"/>
    <property type="project" value="TreeGrafter"/>
</dbReference>
<evidence type="ECO:0000313" key="12">
    <source>
        <dbReference type="RefSeq" id="XP_030628265.1"/>
    </source>
</evidence>
<dbReference type="PANTHER" id="PTHR24340">
    <property type="entry name" value="HOMEOBOX PROTEIN NKX"/>
    <property type="match status" value="1"/>
</dbReference>
<dbReference type="CDD" id="cd00086">
    <property type="entry name" value="homeodomain"/>
    <property type="match status" value="1"/>
</dbReference>
<dbReference type="InterPro" id="IPR050394">
    <property type="entry name" value="Homeobox_NK-like"/>
</dbReference>
<evidence type="ECO:0000313" key="11">
    <source>
        <dbReference type="Proteomes" id="UP000504632"/>
    </source>
</evidence>
<dbReference type="FunFam" id="1.10.10.60:FF:000315">
    <property type="entry name" value="NK1 homeobox 2"/>
    <property type="match status" value="1"/>
</dbReference>
<keyword evidence="11" id="KW-1185">Reference proteome</keyword>
<evidence type="ECO:0000256" key="3">
    <source>
        <dbReference type="ARBA" id="ARBA00023125"/>
    </source>
</evidence>
<keyword evidence="3 7" id="KW-0238">DNA-binding</keyword>
<evidence type="ECO:0000256" key="9">
    <source>
        <dbReference type="SAM" id="MobiDB-lite"/>
    </source>
</evidence>
<feature type="compositionally biased region" description="Basic residues" evidence="9">
    <location>
        <begin position="68"/>
        <end position="81"/>
    </location>
</feature>
<evidence type="ECO:0000256" key="2">
    <source>
        <dbReference type="ARBA" id="ARBA00022473"/>
    </source>
</evidence>
<dbReference type="Gene3D" id="1.10.10.60">
    <property type="entry name" value="Homeodomain-like"/>
    <property type="match status" value="1"/>
</dbReference>
<reference evidence="12" key="1">
    <citation type="submission" date="2025-08" db="UniProtKB">
        <authorList>
            <consortium name="RefSeq"/>
        </authorList>
    </citation>
    <scope>IDENTIFICATION</scope>
</reference>
<keyword evidence="4 7" id="KW-0371">Homeobox</keyword>
<dbReference type="OrthoDB" id="6159439at2759"/>
<organism evidence="11 12">
    <name type="scientific">Chanos chanos</name>
    <name type="common">Milkfish</name>
    <name type="synonym">Mugil chanos</name>
    <dbReference type="NCBI Taxonomy" id="29144"/>
    <lineage>
        <taxon>Eukaryota</taxon>
        <taxon>Metazoa</taxon>
        <taxon>Chordata</taxon>
        <taxon>Craniata</taxon>
        <taxon>Vertebrata</taxon>
        <taxon>Euteleostomi</taxon>
        <taxon>Actinopterygii</taxon>
        <taxon>Neopterygii</taxon>
        <taxon>Teleostei</taxon>
        <taxon>Ostariophysi</taxon>
        <taxon>Gonorynchiformes</taxon>
        <taxon>Chanidae</taxon>
        <taxon>Chanos</taxon>
    </lineage>
</organism>
<dbReference type="RefSeq" id="XP_030628265.1">
    <property type="nucleotide sequence ID" value="XM_030772405.1"/>
</dbReference>
<dbReference type="GO" id="GO:0000981">
    <property type="term" value="F:DNA-binding transcription factor activity, RNA polymerase II-specific"/>
    <property type="evidence" value="ECO:0007669"/>
    <property type="project" value="InterPro"/>
</dbReference>
<dbReference type="CTD" id="405755"/>
<gene>
    <name evidence="12" type="primary">nkx1.2la</name>
</gene>
<proteinExistence type="inferred from homology"/>
<evidence type="ECO:0000256" key="7">
    <source>
        <dbReference type="PROSITE-ProRule" id="PRU00108"/>
    </source>
</evidence>
<evidence type="ECO:0000256" key="4">
    <source>
        <dbReference type="ARBA" id="ARBA00023155"/>
    </source>
</evidence>
<dbReference type="PANTHER" id="PTHR24340:SF17">
    <property type="entry name" value="NK1 TRANSCRIPTION FACTOR-RELATED PROTEIN 2"/>
    <property type="match status" value="1"/>
</dbReference>
<evidence type="ECO:0000259" key="10">
    <source>
        <dbReference type="PROSITE" id="PS50071"/>
    </source>
</evidence>
<dbReference type="Pfam" id="PF00046">
    <property type="entry name" value="Homeodomain"/>
    <property type="match status" value="1"/>
</dbReference>
<protein>
    <submittedName>
        <fullName evidence="12">NK1 transcription factor related 2-like,a</fullName>
    </submittedName>
</protein>
<dbReference type="InterPro" id="IPR009057">
    <property type="entry name" value="Homeodomain-like_sf"/>
</dbReference>
<dbReference type="GO" id="GO:0005634">
    <property type="term" value="C:nucleus"/>
    <property type="evidence" value="ECO:0007669"/>
    <property type="project" value="UniProtKB-SubCell"/>
</dbReference>
<dbReference type="PROSITE" id="PS50071">
    <property type="entry name" value="HOMEOBOX_2"/>
    <property type="match status" value="1"/>
</dbReference>
<feature type="region of interest" description="Disordered" evidence="9">
    <location>
        <begin position="138"/>
        <end position="159"/>
    </location>
</feature>
<feature type="region of interest" description="Disordered" evidence="9">
    <location>
        <begin position="1"/>
        <end position="81"/>
    </location>
</feature>